<name>A0A1Y1ZFW7_9PLEO</name>
<reference evidence="2 3" key="1">
    <citation type="submission" date="2016-07" db="EMBL/GenBank/DDBJ databases">
        <title>Pervasive Adenine N6-methylation of Active Genes in Fungi.</title>
        <authorList>
            <consortium name="DOE Joint Genome Institute"/>
            <person name="Mondo S.J."/>
            <person name="Dannebaum R.O."/>
            <person name="Kuo R.C."/>
            <person name="Labutti K."/>
            <person name="Haridas S."/>
            <person name="Kuo A."/>
            <person name="Salamov A."/>
            <person name="Ahrendt S.R."/>
            <person name="Lipzen A."/>
            <person name="Sullivan W."/>
            <person name="Andreopoulos W.B."/>
            <person name="Clum A."/>
            <person name="Lindquist E."/>
            <person name="Daum C."/>
            <person name="Ramamoorthy G.K."/>
            <person name="Gryganskyi A."/>
            <person name="Culley D."/>
            <person name="Magnuson J.K."/>
            <person name="James T.Y."/>
            <person name="O'Malley M.A."/>
            <person name="Stajich J.E."/>
            <person name="Spatafora J.W."/>
            <person name="Visel A."/>
            <person name="Grigoriev I.V."/>
        </authorList>
    </citation>
    <scope>NUCLEOTIDE SEQUENCE [LARGE SCALE GENOMIC DNA]</scope>
    <source>
        <strain evidence="2 3">CBS 115471</strain>
    </source>
</reference>
<dbReference type="EMBL" id="MCFA01000091">
    <property type="protein sequence ID" value="ORY09089.1"/>
    <property type="molecule type" value="Genomic_DNA"/>
</dbReference>
<evidence type="ECO:0000313" key="2">
    <source>
        <dbReference type="EMBL" id="ORY09089.1"/>
    </source>
</evidence>
<protein>
    <submittedName>
        <fullName evidence="2">Uncharacterized protein</fullName>
    </submittedName>
</protein>
<evidence type="ECO:0000256" key="1">
    <source>
        <dbReference type="SAM" id="MobiDB-lite"/>
    </source>
</evidence>
<comment type="caution">
    <text evidence="2">The sequence shown here is derived from an EMBL/GenBank/DDBJ whole genome shotgun (WGS) entry which is preliminary data.</text>
</comment>
<dbReference type="Proteomes" id="UP000193144">
    <property type="component" value="Unassembled WGS sequence"/>
</dbReference>
<organism evidence="2 3">
    <name type="scientific">Clohesyomyces aquaticus</name>
    <dbReference type="NCBI Taxonomy" id="1231657"/>
    <lineage>
        <taxon>Eukaryota</taxon>
        <taxon>Fungi</taxon>
        <taxon>Dikarya</taxon>
        <taxon>Ascomycota</taxon>
        <taxon>Pezizomycotina</taxon>
        <taxon>Dothideomycetes</taxon>
        <taxon>Pleosporomycetidae</taxon>
        <taxon>Pleosporales</taxon>
        <taxon>Lindgomycetaceae</taxon>
        <taxon>Clohesyomyces</taxon>
    </lineage>
</organism>
<sequence length="112" mass="12863">MPDHAMPPTHHNNPSSPCTKENLYSRQTTIITKSENWVVGPRHRASFGERNPCTPTHHANHQLKMYISIKRREDPFYQGRSCVILVSVPNQASDGLRKCRKTTDTCRSEYTI</sequence>
<gene>
    <name evidence="2" type="ORF">BCR34DRAFT_383721</name>
</gene>
<evidence type="ECO:0000313" key="3">
    <source>
        <dbReference type="Proteomes" id="UP000193144"/>
    </source>
</evidence>
<keyword evidence="3" id="KW-1185">Reference proteome</keyword>
<dbReference type="AlphaFoldDB" id="A0A1Y1ZFW7"/>
<accession>A0A1Y1ZFW7</accession>
<feature type="region of interest" description="Disordered" evidence="1">
    <location>
        <begin position="1"/>
        <end position="21"/>
    </location>
</feature>
<proteinExistence type="predicted"/>
<feature type="compositionally biased region" description="Polar residues" evidence="1">
    <location>
        <begin position="10"/>
        <end position="21"/>
    </location>
</feature>